<proteinExistence type="predicted"/>
<feature type="region of interest" description="Disordered" evidence="1">
    <location>
        <begin position="141"/>
        <end position="180"/>
    </location>
</feature>
<evidence type="ECO:0000313" key="2">
    <source>
        <dbReference type="EMBL" id="WOK93344.1"/>
    </source>
</evidence>
<keyword evidence="3" id="KW-1185">Reference proteome</keyword>
<dbReference type="AlphaFoldDB" id="A0AAQ3JQK7"/>
<organism evidence="2 3">
    <name type="scientific">Canna indica</name>
    <name type="common">Indian-shot</name>
    <dbReference type="NCBI Taxonomy" id="4628"/>
    <lineage>
        <taxon>Eukaryota</taxon>
        <taxon>Viridiplantae</taxon>
        <taxon>Streptophyta</taxon>
        <taxon>Embryophyta</taxon>
        <taxon>Tracheophyta</taxon>
        <taxon>Spermatophyta</taxon>
        <taxon>Magnoliopsida</taxon>
        <taxon>Liliopsida</taxon>
        <taxon>Zingiberales</taxon>
        <taxon>Cannaceae</taxon>
        <taxon>Canna</taxon>
    </lineage>
</organism>
<evidence type="ECO:0000313" key="3">
    <source>
        <dbReference type="Proteomes" id="UP001327560"/>
    </source>
</evidence>
<name>A0AAQ3JQK7_9LILI</name>
<evidence type="ECO:0000256" key="1">
    <source>
        <dbReference type="SAM" id="MobiDB-lite"/>
    </source>
</evidence>
<protein>
    <submittedName>
        <fullName evidence="2">Uncharacterized protein</fullName>
    </submittedName>
</protein>
<accession>A0AAQ3JQK7</accession>
<sequence length="278" mass="31768">MFISEEWTSSRHAEKIDEKQTEKYILNTRFWDCIAEIIVGQVDMEKSPQMSHLYHYIHQAQEEIKRVMISPAKSYNKCRDPTEKRHKLSMNQNDSEMQLAISKIHLQSPYEILWIQAKGKGKGKGKGKRPINPLDVIAEAEEDEEDELSVHNSSSTEDGGDDDDGAGGEDTVVPSTPAPTNLWMNEQYFNHCTQDHDHGARTGGTTRVYEKRGQRRGGGPIALQDYHHDMMSSLQEYSESTYSVSSTYSTDDTWTSSWTANKETLMGIWYNRYQGMMA</sequence>
<dbReference type="EMBL" id="CP136890">
    <property type="protein sequence ID" value="WOK93344.1"/>
    <property type="molecule type" value="Genomic_DNA"/>
</dbReference>
<gene>
    <name evidence="2" type="ORF">Cni_G02041</name>
</gene>
<feature type="compositionally biased region" description="Acidic residues" evidence="1">
    <location>
        <begin position="158"/>
        <end position="167"/>
    </location>
</feature>
<reference evidence="2 3" key="1">
    <citation type="submission" date="2023-10" db="EMBL/GenBank/DDBJ databases">
        <title>Chromosome-scale genome assembly provides insights into flower coloration mechanisms of Canna indica.</title>
        <authorList>
            <person name="Li C."/>
        </authorList>
    </citation>
    <scope>NUCLEOTIDE SEQUENCE [LARGE SCALE GENOMIC DNA]</scope>
    <source>
        <tissue evidence="2">Flower</tissue>
    </source>
</reference>
<dbReference type="Proteomes" id="UP001327560">
    <property type="component" value="Chromosome 1"/>
</dbReference>